<dbReference type="InterPro" id="IPR043502">
    <property type="entry name" value="DNA/RNA_pol_sf"/>
</dbReference>
<reference evidence="2" key="1">
    <citation type="submission" date="2014-09" db="EMBL/GenBank/DDBJ databases">
        <authorList>
            <person name="Magalhaes I.L.F."/>
            <person name="Oliveira U."/>
            <person name="Santos F.R."/>
            <person name="Vidigal T.H.D.A."/>
            <person name="Brescovit A.D."/>
            <person name="Santos A.J."/>
        </authorList>
    </citation>
    <scope>NUCLEOTIDE SEQUENCE</scope>
</reference>
<dbReference type="SUPFAM" id="SSF56672">
    <property type="entry name" value="DNA/RNA polymerases"/>
    <property type="match status" value="1"/>
</dbReference>
<sequence>SCPSSAPGVSHVGYISLCSSVWASITSNVEILRWVKGFSIPFVRRPSVPNQAGYSATRSQGLDAHISELLSIGAISKVPISVDHFVSPIFLIPKPDGKSRFILNLKSLNKDVLAPHFKMDNHVALMRLLPKNAYSIVLDLRDAYYAVRIVEEDRRYLCFDYDDNRYHFNCLCFGLACAPWAFSKLLRPVVAALRQKNIMCINYLDDFCFFARSKDECSEAANQAISLLQSLGFNINYKKSILRPSQNFRFLGFQFDSCNRTISLPVDKTHKLKTAITKFMGVRSPTVRQAAKLIGLLISSVPTVPYSLVYCRRLERDRFSALLQCQNNYSGPFTLSDQARNDLVWWLQALDNPVNCFPSDSYDYEIFSDSSSTGWGGH</sequence>
<protein>
    <recommendedName>
        <fullName evidence="1">Reverse transcriptase domain-containing protein</fullName>
    </recommendedName>
</protein>
<organism evidence="2">
    <name type="scientific">Lygus hesperus</name>
    <name type="common">Western plant bug</name>
    <dbReference type="NCBI Taxonomy" id="30085"/>
    <lineage>
        <taxon>Eukaryota</taxon>
        <taxon>Metazoa</taxon>
        <taxon>Ecdysozoa</taxon>
        <taxon>Arthropoda</taxon>
        <taxon>Hexapoda</taxon>
        <taxon>Insecta</taxon>
        <taxon>Pterygota</taxon>
        <taxon>Neoptera</taxon>
        <taxon>Paraneoptera</taxon>
        <taxon>Hemiptera</taxon>
        <taxon>Heteroptera</taxon>
        <taxon>Panheteroptera</taxon>
        <taxon>Cimicomorpha</taxon>
        <taxon>Miridae</taxon>
        <taxon>Mirini</taxon>
        <taxon>Lygus</taxon>
    </lineage>
</organism>
<dbReference type="Pfam" id="PF00078">
    <property type="entry name" value="RVT_1"/>
    <property type="match status" value="1"/>
</dbReference>
<feature type="non-terminal residue" evidence="2">
    <location>
        <position position="378"/>
    </location>
</feature>
<feature type="domain" description="Reverse transcriptase" evidence="1">
    <location>
        <begin position="73"/>
        <end position="255"/>
    </location>
</feature>
<feature type="non-terminal residue" evidence="2">
    <location>
        <position position="1"/>
    </location>
</feature>
<dbReference type="Gene3D" id="3.30.70.270">
    <property type="match status" value="1"/>
</dbReference>
<dbReference type="InterPro" id="IPR052055">
    <property type="entry name" value="Hepadnavirus_pol/RT"/>
</dbReference>
<dbReference type="AlphaFoldDB" id="A0A0K8SSS5"/>
<dbReference type="GO" id="GO:0071897">
    <property type="term" value="P:DNA biosynthetic process"/>
    <property type="evidence" value="ECO:0007669"/>
    <property type="project" value="UniProtKB-ARBA"/>
</dbReference>
<name>A0A0K8SSS5_LYGHE</name>
<dbReference type="InterPro" id="IPR043128">
    <property type="entry name" value="Rev_trsase/Diguanyl_cyclase"/>
</dbReference>
<dbReference type="PANTHER" id="PTHR33050:SF7">
    <property type="entry name" value="RIBONUCLEASE H"/>
    <property type="match status" value="1"/>
</dbReference>
<dbReference type="EMBL" id="GBRD01009588">
    <property type="protein sequence ID" value="JAG56236.1"/>
    <property type="molecule type" value="Transcribed_RNA"/>
</dbReference>
<dbReference type="InterPro" id="IPR000477">
    <property type="entry name" value="RT_dom"/>
</dbReference>
<dbReference type="Gene3D" id="3.10.10.10">
    <property type="entry name" value="HIV Type 1 Reverse Transcriptase, subunit A, domain 1"/>
    <property type="match status" value="1"/>
</dbReference>
<evidence type="ECO:0000259" key="1">
    <source>
        <dbReference type="PROSITE" id="PS50878"/>
    </source>
</evidence>
<dbReference type="CDD" id="cd03714">
    <property type="entry name" value="RT_DIRS1"/>
    <property type="match status" value="1"/>
</dbReference>
<proteinExistence type="predicted"/>
<evidence type="ECO:0000313" key="2">
    <source>
        <dbReference type="EMBL" id="JAG56236.1"/>
    </source>
</evidence>
<dbReference type="PANTHER" id="PTHR33050">
    <property type="entry name" value="REVERSE TRANSCRIPTASE DOMAIN-CONTAINING PROTEIN"/>
    <property type="match status" value="1"/>
</dbReference>
<dbReference type="PROSITE" id="PS50878">
    <property type="entry name" value="RT_POL"/>
    <property type="match status" value="1"/>
</dbReference>
<accession>A0A0K8SSS5</accession>